<feature type="region of interest" description="Disordered" evidence="1">
    <location>
        <begin position="1"/>
        <end position="22"/>
    </location>
</feature>
<accession>A0ABV6X7J5</accession>
<reference evidence="2 3" key="1">
    <citation type="submission" date="2024-09" db="EMBL/GenBank/DDBJ databases">
        <authorList>
            <person name="Lee S.D."/>
        </authorList>
    </citation>
    <scope>NUCLEOTIDE SEQUENCE [LARGE SCALE GENOMIC DNA]</scope>
    <source>
        <strain evidence="2 3">N1-3</strain>
    </source>
</reference>
<evidence type="ECO:0000256" key="1">
    <source>
        <dbReference type="SAM" id="MobiDB-lite"/>
    </source>
</evidence>
<protein>
    <submittedName>
        <fullName evidence="2">DUF2867 domain-containing protein</fullName>
    </submittedName>
</protein>
<gene>
    <name evidence="2" type="ORF">ACEZDB_26785</name>
</gene>
<dbReference type="Proteomes" id="UP001592530">
    <property type="component" value="Unassembled WGS sequence"/>
</dbReference>
<organism evidence="2 3">
    <name type="scientific">Streptacidiphilus alkalitolerans</name>
    <dbReference type="NCBI Taxonomy" id="3342712"/>
    <lineage>
        <taxon>Bacteria</taxon>
        <taxon>Bacillati</taxon>
        <taxon>Actinomycetota</taxon>
        <taxon>Actinomycetes</taxon>
        <taxon>Kitasatosporales</taxon>
        <taxon>Streptomycetaceae</taxon>
        <taxon>Streptacidiphilus</taxon>
    </lineage>
</organism>
<dbReference type="EMBL" id="JBHEZY010000012">
    <property type="protein sequence ID" value="MFC1434255.1"/>
    <property type="molecule type" value="Genomic_DNA"/>
</dbReference>
<name>A0ABV6X7J5_9ACTN</name>
<sequence length="167" mass="17884">MATPPKAPRARRIEVPGEIPGGGLPDADYASAFELATPDARALTPAQWARGAFEGAPAPLRPVLLLGWTLVLGLRLGPRPSPGHVLGWPIRDSGPDSVTLEADSRLLAARNTVLVSDASVVWVTFVRFDRPVAKAIWALAAPIHHLTVPYALRRTASRAIRKESPGR</sequence>
<evidence type="ECO:0000313" key="3">
    <source>
        <dbReference type="Proteomes" id="UP001592530"/>
    </source>
</evidence>
<dbReference type="RefSeq" id="WP_380556625.1">
    <property type="nucleotide sequence ID" value="NZ_JBHEZY010000012.1"/>
</dbReference>
<evidence type="ECO:0000313" key="2">
    <source>
        <dbReference type="EMBL" id="MFC1434255.1"/>
    </source>
</evidence>
<proteinExistence type="predicted"/>
<comment type="caution">
    <text evidence="2">The sequence shown here is derived from an EMBL/GenBank/DDBJ whole genome shotgun (WGS) entry which is preliminary data.</text>
</comment>